<evidence type="ECO:0000256" key="6">
    <source>
        <dbReference type="ARBA" id="ARBA00048233"/>
    </source>
</evidence>
<dbReference type="Proteomes" id="UP000562929">
    <property type="component" value="Unassembled WGS sequence"/>
</dbReference>
<feature type="domain" description="Tyrosinase copper-binding" evidence="9">
    <location>
        <begin position="103"/>
        <end position="120"/>
    </location>
</feature>
<dbReference type="PROSITE" id="PS00497">
    <property type="entry name" value="TYROSINASE_1"/>
    <property type="match status" value="1"/>
</dbReference>
<keyword evidence="8" id="KW-0732">Signal</keyword>
<evidence type="ECO:0000256" key="4">
    <source>
        <dbReference type="ARBA" id="ARBA00023008"/>
    </source>
</evidence>
<dbReference type="SUPFAM" id="SSF48056">
    <property type="entry name" value="Di-copper centre-containing domain"/>
    <property type="match status" value="1"/>
</dbReference>
<sequence>MLPNIAFWLVALVAPINAAHVPVTGVQGDFRQAVPLRLEINDFQARGGPAWDLYMLSLQAMYDVNPSDQESFFQIAGIHGKPYREWNDAGPQQGDGWAGYCPHGEKIFLTWHRPYLALYEQTLVKHAKKIAATYPQNVRSRYVQAADNLRIPYWDWAARQEVPAATVPSRVRVTAPNGSKEIDNPLSSFKYPRAAMTGQYGAWDNRPRILHCPTPYKYPDSANSNLQSRPYKQWMYDALTRAENFDQFASPEGGGVGLEQVHNAVHWDGSCGGQFLALDYTAFDPLFMMHHCNADRMWALWSAMNPDSVIFNETYSGGSRWATPSGSNISPDSPLQPFYQRNGQFHTSRSVQSIKPFGYSYPGLEYWQKSPATMRQDTIQLVNRLYAPTSFSSAGMMASQRPALRYYVNMQLEMSEVPRPSQVNVLVNGKYAGNMVVMSQPGKGMMKGGFSIDKATREAGFNNLPREEAVKKIKAAIKCVIVKGDGSEMSVDKVPSFKIELESIKVTPARSENSLPKFDDSKMHTIDLPRLL</sequence>
<dbReference type="GO" id="GO:0042438">
    <property type="term" value="P:melanin biosynthetic process"/>
    <property type="evidence" value="ECO:0007669"/>
    <property type="project" value="UniProtKB-KW"/>
</dbReference>
<accession>A0A8H4QE39</accession>
<dbReference type="AlphaFoldDB" id="A0A8H4QE39"/>
<comment type="caution">
    <text evidence="11">The sequence shown here is derived from an EMBL/GenBank/DDBJ whole genome shotgun (WGS) entry which is preliminary data.</text>
</comment>
<dbReference type="PRINTS" id="PR00092">
    <property type="entry name" value="TYROSINASE"/>
</dbReference>
<keyword evidence="4" id="KW-0186">Copper</keyword>
<dbReference type="PANTHER" id="PTHR11474">
    <property type="entry name" value="TYROSINASE FAMILY MEMBER"/>
    <property type="match status" value="1"/>
</dbReference>
<evidence type="ECO:0000256" key="2">
    <source>
        <dbReference type="ARBA" id="ARBA00011906"/>
    </source>
</evidence>
<dbReference type="GO" id="GO:0004503">
    <property type="term" value="F:tyrosinase activity"/>
    <property type="evidence" value="ECO:0007669"/>
    <property type="project" value="UniProtKB-EC"/>
</dbReference>
<evidence type="ECO:0000259" key="10">
    <source>
        <dbReference type="PROSITE" id="PS00498"/>
    </source>
</evidence>
<feature type="chain" id="PRO_5034107551" description="tyrosinase" evidence="8">
    <location>
        <begin position="19"/>
        <end position="532"/>
    </location>
</feature>
<name>A0A8H4QE39_9HYPO</name>
<dbReference type="GO" id="GO:0046872">
    <property type="term" value="F:metal ion binding"/>
    <property type="evidence" value="ECO:0007669"/>
    <property type="project" value="UniProtKB-KW"/>
</dbReference>
<feature type="domain" description="Tyrosinase copper-binding" evidence="10">
    <location>
        <begin position="284"/>
        <end position="295"/>
    </location>
</feature>
<dbReference type="EMBL" id="JAACLJ010000001">
    <property type="protein sequence ID" value="KAF4595854.1"/>
    <property type="molecule type" value="Genomic_DNA"/>
</dbReference>
<keyword evidence="3" id="KW-0479">Metal-binding</keyword>
<comment type="catalytic activity">
    <reaction evidence="6">
        <text>2 L-dopa + O2 = 2 L-dopaquinone + 2 H2O</text>
        <dbReference type="Rhea" id="RHEA:34287"/>
        <dbReference type="ChEBI" id="CHEBI:15377"/>
        <dbReference type="ChEBI" id="CHEBI:15379"/>
        <dbReference type="ChEBI" id="CHEBI:57504"/>
        <dbReference type="ChEBI" id="CHEBI:57924"/>
        <dbReference type="EC" id="1.14.18.1"/>
    </reaction>
</comment>
<evidence type="ECO:0000256" key="5">
    <source>
        <dbReference type="ARBA" id="ARBA00023101"/>
    </source>
</evidence>
<dbReference type="PROSITE" id="PS00498">
    <property type="entry name" value="TYROSINASE_2"/>
    <property type="match status" value="1"/>
</dbReference>
<evidence type="ECO:0000313" key="11">
    <source>
        <dbReference type="EMBL" id="KAF4595854.1"/>
    </source>
</evidence>
<evidence type="ECO:0000256" key="1">
    <source>
        <dbReference type="ARBA" id="ARBA00009928"/>
    </source>
</evidence>
<dbReference type="EC" id="1.14.18.1" evidence="2"/>
<keyword evidence="12" id="KW-1185">Reference proteome</keyword>
<protein>
    <recommendedName>
        <fullName evidence="2">tyrosinase</fullName>
        <ecNumber evidence="2">1.14.18.1</ecNumber>
    </recommendedName>
</protein>
<dbReference type="OrthoDB" id="6132182at2759"/>
<gene>
    <name evidence="11" type="ORF">GQ602_001467</name>
</gene>
<evidence type="ECO:0000256" key="8">
    <source>
        <dbReference type="SAM" id="SignalP"/>
    </source>
</evidence>
<dbReference type="Pfam" id="PF00264">
    <property type="entry name" value="Tyrosinase"/>
    <property type="match status" value="1"/>
</dbReference>
<dbReference type="InterPro" id="IPR002227">
    <property type="entry name" value="Tyrosinase_Cu-bd"/>
</dbReference>
<evidence type="ECO:0000256" key="3">
    <source>
        <dbReference type="ARBA" id="ARBA00022723"/>
    </source>
</evidence>
<dbReference type="PANTHER" id="PTHR11474:SF76">
    <property type="entry name" value="SHKT DOMAIN-CONTAINING PROTEIN"/>
    <property type="match status" value="1"/>
</dbReference>
<comment type="catalytic activity">
    <reaction evidence="7">
        <text>L-tyrosine + O2 = L-dopaquinone + H2O</text>
        <dbReference type="Rhea" id="RHEA:18117"/>
        <dbReference type="ChEBI" id="CHEBI:15377"/>
        <dbReference type="ChEBI" id="CHEBI:15379"/>
        <dbReference type="ChEBI" id="CHEBI:57924"/>
        <dbReference type="ChEBI" id="CHEBI:58315"/>
        <dbReference type="EC" id="1.14.18.1"/>
    </reaction>
</comment>
<dbReference type="InterPro" id="IPR008922">
    <property type="entry name" value="Di-copper_centre_dom_sf"/>
</dbReference>
<dbReference type="InterPro" id="IPR050316">
    <property type="entry name" value="Tyrosinase/Hemocyanin"/>
</dbReference>
<comment type="similarity">
    <text evidence="1">Belongs to the tyrosinase family.</text>
</comment>
<evidence type="ECO:0000256" key="7">
    <source>
        <dbReference type="ARBA" id="ARBA00048881"/>
    </source>
</evidence>
<dbReference type="Gene3D" id="1.10.1280.10">
    <property type="entry name" value="Di-copper center containing domain from catechol oxidase"/>
    <property type="match status" value="1"/>
</dbReference>
<reference evidence="11 12" key="1">
    <citation type="journal article" date="2020" name="G3 (Bethesda)">
        <title>Genetic Underpinnings of Host Manipulation by Ophiocordyceps as Revealed by Comparative Transcriptomics.</title>
        <authorList>
            <person name="Will I."/>
            <person name="Das B."/>
            <person name="Trinh T."/>
            <person name="Brachmann A."/>
            <person name="Ohm R.A."/>
            <person name="de Bekker C."/>
        </authorList>
    </citation>
    <scope>NUCLEOTIDE SEQUENCE [LARGE SCALE GENOMIC DNA]</scope>
    <source>
        <strain evidence="11 12">EC05</strain>
    </source>
</reference>
<evidence type="ECO:0000313" key="12">
    <source>
        <dbReference type="Proteomes" id="UP000562929"/>
    </source>
</evidence>
<organism evidence="11 12">
    <name type="scientific">Ophiocordyceps camponoti-floridani</name>
    <dbReference type="NCBI Taxonomy" id="2030778"/>
    <lineage>
        <taxon>Eukaryota</taxon>
        <taxon>Fungi</taxon>
        <taxon>Dikarya</taxon>
        <taxon>Ascomycota</taxon>
        <taxon>Pezizomycotina</taxon>
        <taxon>Sordariomycetes</taxon>
        <taxon>Hypocreomycetidae</taxon>
        <taxon>Hypocreales</taxon>
        <taxon>Ophiocordycipitaceae</taxon>
        <taxon>Ophiocordyceps</taxon>
    </lineage>
</organism>
<evidence type="ECO:0000259" key="9">
    <source>
        <dbReference type="PROSITE" id="PS00497"/>
    </source>
</evidence>
<feature type="signal peptide" evidence="8">
    <location>
        <begin position="1"/>
        <end position="18"/>
    </location>
</feature>
<proteinExistence type="inferred from homology"/>
<keyword evidence="5" id="KW-0470">Melanin biosynthesis</keyword>